<dbReference type="InterPro" id="IPR046150">
    <property type="entry name" value="DUF6152"/>
</dbReference>
<dbReference type="Proteomes" id="UP000831921">
    <property type="component" value="Chromosome"/>
</dbReference>
<organism evidence="2 3">
    <name type="scientific">Sphingomonas glaciei</name>
    <dbReference type="NCBI Taxonomy" id="2938948"/>
    <lineage>
        <taxon>Bacteria</taxon>
        <taxon>Pseudomonadati</taxon>
        <taxon>Pseudomonadota</taxon>
        <taxon>Alphaproteobacteria</taxon>
        <taxon>Sphingomonadales</taxon>
        <taxon>Sphingomonadaceae</taxon>
        <taxon>Sphingomonas</taxon>
    </lineage>
</organism>
<proteinExistence type="predicted"/>
<keyword evidence="1" id="KW-0732">Signal</keyword>
<keyword evidence="3" id="KW-1185">Reference proteome</keyword>
<feature type="chain" id="PRO_5045779134" evidence="1">
    <location>
        <begin position="25"/>
        <end position="124"/>
    </location>
</feature>
<reference evidence="2 3" key="1">
    <citation type="submission" date="2022-05" db="EMBL/GenBank/DDBJ databases">
        <title>S8-45 Sphingomonas ultraviolaceadurans.</title>
        <authorList>
            <person name="Liu Y."/>
        </authorList>
    </citation>
    <scope>NUCLEOTIDE SEQUENCE [LARGE SCALE GENOMIC DNA]</scope>
    <source>
        <strain evidence="2 3">S8-45</strain>
    </source>
</reference>
<dbReference type="RefSeq" id="WP_249455235.1">
    <property type="nucleotide sequence ID" value="NZ_CP097253.1"/>
</dbReference>
<evidence type="ECO:0000256" key="1">
    <source>
        <dbReference type="SAM" id="SignalP"/>
    </source>
</evidence>
<evidence type="ECO:0000313" key="2">
    <source>
        <dbReference type="EMBL" id="UUR07500.1"/>
    </source>
</evidence>
<sequence>MSLLHRFALTATLLGLAPFAPAIAHHGWAWATNEEFRLAGVARQVRNGNPHGTMMLATARGVWTVEIGQPWRMEQAGLTDAILKPGTRLMVHGHRSARPNQRLMKAERLVIGGKSYNLYPDRPS</sequence>
<evidence type="ECO:0000313" key="3">
    <source>
        <dbReference type="Proteomes" id="UP000831921"/>
    </source>
</evidence>
<accession>A0ABY5MUT8</accession>
<dbReference type="Pfam" id="PF19649">
    <property type="entry name" value="DUF6152"/>
    <property type="match status" value="1"/>
</dbReference>
<protein>
    <submittedName>
        <fullName evidence="2">DUF6152 family protein</fullName>
    </submittedName>
</protein>
<name>A0ABY5MUT8_9SPHN</name>
<dbReference type="EMBL" id="CP097253">
    <property type="protein sequence ID" value="UUR07500.1"/>
    <property type="molecule type" value="Genomic_DNA"/>
</dbReference>
<feature type="signal peptide" evidence="1">
    <location>
        <begin position="1"/>
        <end position="24"/>
    </location>
</feature>
<gene>
    <name evidence="2" type="ORF">M1K48_11205</name>
</gene>